<evidence type="ECO:0000256" key="1">
    <source>
        <dbReference type="SAM" id="SignalP"/>
    </source>
</evidence>
<keyword evidence="3" id="KW-1185">Reference proteome</keyword>
<protein>
    <submittedName>
        <fullName evidence="2">Uncharacterized protein</fullName>
    </submittedName>
</protein>
<accession>A0ABW9YWF9</accession>
<evidence type="ECO:0000313" key="3">
    <source>
        <dbReference type="Proteomes" id="UP000818323"/>
    </source>
</evidence>
<dbReference type="RefSeq" id="WP_161722236.1">
    <property type="nucleotide sequence ID" value="NZ_JAAAXI010000003.1"/>
</dbReference>
<feature type="chain" id="PRO_5046678185" evidence="1">
    <location>
        <begin position="29"/>
        <end position="206"/>
    </location>
</feature>
<dbReference type="EMBL" id="JAAAXJ010000004">
    <property type="protein sequence ID" value="NBJ24515.1"/>
    <property type="molecule type" value="Genomic_DNA"/>
</dbReference>
<dbReference type="Proteomes" id="UP000818323">
    <property type="component" value="Unassembled WGS sequence"/>
</dbReference>
<name>A0ABW9YWF9_9HYPH</name>
<reference evidence="2 3" key="1">
    <citation type="submission" date="2020-01" db="EMBL/GenBank/DDBJ databases">
        <title>Microvirga sp. nov., an arsenate reduction bacterium isolated from Tibet hotspring sediments.</title>
        <authorList>
            <person name="Yuan C.-G."/>
        </authorList>
    </citation>
    <scope>NUCLEOTIDE SEQUENCE [LARGE SCALE GENOMIC DNA]</scope>
    <source>
        <strain evidence="2 3">SYSU G3D203</strain>
    </source>
</reference>
<evidence type="ECO:0000313" key="2">
    <source>
        <dbReference type="EMBL" id="NBJ24515.1"/>
    </source>
</evidence>
<sequence length="206" mass="22003">MHGVEHRRAWAIGALVLALLTGAPWARAANGPIGDVLATQTLHARFDSVTRQTVATGMAAPGLCFSFVLPDEWRTTAQGLDAVASEGELAVSLRSAQELRDLPHPDLASRDAAVLQRDYEELLGRPAQSVSLSAGTGAARWSATWTDANLPTASRSMTVEALIVPLSSEWVLELSLSGLHTRQAYDALAQQLLSRLRVQGKASCQP</sequence>
<gene>
    <name evidence="2" type="ORF">GR303_09120</name>
</gene>
<feature type="signal peptide" evidence="1">
    <location>
        <begin position="1"/>
        <end position="28"/>
    </location>
</feature>
<comment type="caution">
    <text evidence="2">The sequence shown here is derived from an EMBL/GenBank/DDBJ whole genome shotgun (WGS) entry which is preliminary data.</text>
</comment>
<keyword evidence="1" id="KW-0732">Signal</keyword>
<organism evidence="2 3">
    <name type="scientific">Microvirga arsenatis</name>
    <dbReference type="NCBI Taxonomy" id="2692265"/>
    <lineage>
        <taxon>Bacteria</taxon>
        <taxon>Pseudomonadati</taxon>
        <taxon>Pseudomonadota</taxon>
        <taxon>Alphaproteobacteria</taxon>
        <taxon>Hyphomicrobiales</taxon>
        <taxon>Methylobacteriaceae</taxon>
        <taxon>Microvirga</taxon>
    </lineage>
</organism>
<proteinExistence type="predicted"/>